<name>A0ABQ5F317_9ASTR</name>
<accession>A0ABQ5F317</accession>
<gene>
    <name evidence="1" type="ORF">Tco_0992775</name>
</gene>
<dbReference type="Proteomes" id="UP001151760">
    <property type="component" value="Unassembled WGS sequence"/>
</dbReference>
<evidence type="ECO:0000313" key="1">
    <source>
        <dbReference type="EMBL" id="GJT57721.1"/>
    </source>
</evidence>
<sequence length="166" mass="18160">MFISLGSYGTILLGITNDALPVFLNGADISYPLGLMDHFHNLIRMVFRFNAYNISMESVGQYVDVPINVVSSSGNMLTHQQCKFLDTLVIATPFHIVSLTSYSTIRLMLFQSCSLDVLIPPLAALAVQDLQQVPAVPVMRSLMLPSCISESLSVSYALSKDATLNL</sequence>
<proteinExistence type="predicted"/>
<keyword evidence="2" id="KW-1185">Reference proteome</keyword>
<dbReference type="EMBL" id="BQNB010016956">
    <property type="protein sequence ID" value="GJT57721.1"/>
    <property type="molecule type" value="Genomic_DNA"/>
</dbReference>
<reference evidence="1" key="1">
    <citation type="journal article" date="2022" name="Int. J. Mol. Sci.">
        <title>Draft Genome of Tanacetum Coccineum: Genomic Comparison of Closely Related Tanacetum-Family Plants.</title>
        <authorList>
            <person name="Yamashiro T."/>
            <person name="Shiraishi A."/>
            <person name="Nakayama K."/>
            <person name="Satake H."/>
        </authorList>
    </citation>
    <scope>NUCLEOTIDE SEQUENCE</scope>
</reference>
<evidence type="ECO:0000313" key="2">
    <source>
        <dbReference type="Proteomes" id="UP001151760"/>
    </source>
</evidence>
<comment type="caution">
    <text evidence="1">The sequence shown here is derived from an EMBL/GenBank/DDBJ whole genome shotgun (WGS) entry which is preliminary data.</text>
</comment>
<organism evidence="1 2">
    <name type="scientific">Tanacetum coccineum</name>
    <dbReference type="NCBI Taxonomy" id="301880"/>
    <lineage>
        <taxon>Eukaryota</taxon>
        <taxon>Viridiplantae</taxon>
        <taxon>Streptophyta</taxon>
        <taxon>Embryophyta</taxon>
        <taxon>Tracheophyta</taxon>
        <taxon>Spermatophyta</taxon>
        <taxon>Magnoliopsida</taxon>
        <taxon>eudicotyledons</taxon>
        <taxon>Gunneridae</taxon>
        <taxon>Pentapetalae</taxon>
        <taxon>asterids</taxon>
        <taxon>campanulids</taxon>
        <taxon>Asterales</taxon>
        <taxon>Asteraceae</taxon>
        <taxon>Asteroideae</taxon>
        <taxon>Anthemideae</taxon>
        <taxon>Anthemidinae</taxon>
        <taxon>Tanacetum</taxon>
    </lineage>
</organism>
<reference evidence="1" key="2">
    <citation type="submission" date="2022-01" db="EMBL/GenBank/DDBJ databases">
        <authorList>
            <person name="Yamashiro T."/>
            <person name="Shiraishi A."/>
            <person name="Satake H."/>
            <person name="Nakayama K."/>
        </authorList>
    </citation>
    <scope>NUCLEOTIDE SEQUENCE</scope>
</reference>
<protein>
    <submittedName>
        <fullName evidence="1">Uncharacterized protein</fullName>
    </submittedName>
</protein>